<name>A0A1T5D6T7_9FLAO</name>
<evidence type="ECO:0000313" key="11">
    <source>
        <dbReference type="EMBL" id="SKB67233.1"/>
    </source>
</evidence>
<keyword evidence="5 9" id="KW-0028">Amino-acid biosynthesis</keyword>
<dbReference type="Proteomes" id="UP000190230">
    <property type="component" value="Unassembled WGS sequence"/>
</dbReference>
<dbReference type="GO" id="GO:0004640">
    <property type="term" value="F:phosphoribosylanthranilate isomerase activity"/>
    <property type="evidence" value="ECO:0007669"/>
    <property type="project" value="UniProtKB-UniRule"/>
</dbReference>
<evidence type="ECO:0000256" key="3">
    <source>
        <dbReference type="ARBA" id="ARBA00012572"/>
    </source>
</evidence>
<comment type="similarity">
    <text evidence="9">Belongs to the TrpF family.</text>
</comment>
<dbReference type="PANTHER" id="PTHR42894:SF1">
    <property type="entry name" value="N-(5'-PHOSPHORIBOSYL)ANTHRANILATE ISOMERASE"/>
    <property type="match status" value="1"/>
</dbReference>
<accession>A0A1T5D6T7</accession>
<keyword evidence="7 9" id="KW-0057">Aromatic amino acid biosynthesis</keyword>
<feature type="domain" description="N-(5'phosphoribosyl) anthranilate isomerase (PRAI)" evidence="10">
    <location>
        <begin position="6"/>
        <end position="212"/>
    </location>
</feature>
<dbReference type="GO" id="GO:0000162">
    <property type="term" value="P:L-tryptophan biosynthetic process"/>
    <property type="evidence" value="ECO:0007669"/>
    <property type="project" value="UniProtKB-UniRule"/>
</dbReference>
<dbReference type="InterPro" id="IPR044643">
    <property type="entry name" value="TrpF_fam"/>
</dbReference>
<comment type="pathway">
    <text evidence="2 9">Amino-acid biosynthesis; L-tryptophan biosynthesis; L-tryptophan from chorismate: step 3/5.</text>
</comment>
<evidence type="ECO:0000256" key="2">
    <source>
        <dbReference type="ARBA" id="ARBA00004664"/>
    </source>
</evidence>
<evidence type="ECO:0000256" key="5">
    <source>
        <dbReference type="ARBA" id="ARBA00022605"/>
    </source>
</evidence>
<dbReference type="PANTHER" id="PTHR42894">
    <property type="entry name" value="N-(5'-PHOSPHORIBOSYL)ANTHRANILATE ISOMERASE"/>
    <property type="match status" value="1"/>
</dbReference>
<comment type="catalytic activity">
    <reaction evidence="1 9">
        <text>N-(5-phospho-beta-D-ribosyl)anthranilate = 1-(2-carboxyphenylamino)-1-deoxy-D-ribulose 5-phosphate</text>
        <dbReference type="Rhea" id="RHEA:21540"/>
        <dbReference type="ChEBI" id="CHEBI:18277"/>
        <dbReference type="ChEBI" id="CHEBI:58613"/>
        <dbReference type="EC" id="5.3.1.24"/>
    </reaction>
</comment>
<protein>
    <recommendedName>
        <fullName evidence="4 9">N-(5'-phosphoribosyl)anthranilate isomerase</fullName>
        <shortName evidence="9">PRAI</shortName>
        <ecNumber evidence="3 9">5.3.1.24</ecNumber>
    </recommendedName>
</protein>
<dbReference type="Pfam" id="PF00697">
    <property type="entry name" value="PRAI"/>
    <property type="match status" value="1"/>
</dbReference>
<proteinExistence type="inferred from homology"/>
<dbReference type="InterPro" id="IPR001240">
    <property type="entry name" value="PRAI_dom"/>
</dbReference>
<dbReference type="STRING" id="241145.SAMN05660776_2455"/>
<dbReference type="EMBL" id="FUYY01000004">
    <property type="protein sequence ID" value="SKB67233.1"/>
    <property type="molecule type" value="Genomic_DNA"/>
</dbReference>
<dbReference type="CDD" id="cd00405">
    <property type="entry name" value="PRAI"/>
    <property type="match status" value="1"/>
</dbReference>
<evidence type="ECO:0000256" key="1">
    <source>
        <dbReference type="ARBA" id="ARBA00001164"/>
    </source>
</evidence>
<evidence type="ECO:0000256" key="7">
    <source>
        <dbReference type="ARBA" id="ARBA00023141"/>
    </source>
</evidence>
<gene>
    <name evidence="9" type="primary">trpF</name>
    <name evidence="11" type="ORF">SAMN05660776_2455</name>
</gene>
<dbReference type="InterPro" id="IPR013785">
    <property type="entry name" value="Aldolase_TIM"/>
</dbReference>
<evidence type="ECO:0000256" key="8">
    <source>
        <dbReference type="ARBA" id="ARBA00023235"/>
    </source>
</evidence>
<reference evidence="12" key="1">
    <citation type="submission" date="2017-02" db="EMBL/GenBank/DDBJ databases">
        <authorList>
            <person name="Varghese N."/>
            <person name="Submissions S."/>
        </authorList>
    </citation>
    <scope>NUCLEOTIDE SEQUENCE [LARGE SCALE GENOMIC DNA]</scope>
    <source>
        <strain evidence="12">DSM 23405</strain>
    </source>
</reference>
<sequence>MKNLKLKICGMKHPENISEVAKLQPDYMGFIFYEKTPRYFDAEIPEIPSAIKKTGVFVDEEINIILERIKEYDLNAIQLHGEESAAFCAELKTLLIETELEIIKVFSVKDDFDFSLLEAYEPVVDFFLFDTKGKNKGGNGITFNWELLKVYPSEKPFFLSGGIGAEEVEAIQELKAYFEKNGKGNLLYAVDVNSKFEEEAGFKNMEKLKEFRKHFDL</sequence>
<evidence type="ECO:0000256" key="4">
    <source>
        <dbReference type="ARBA" id="ARBA00022272"/>
    </source>
</evidence>
<dbReference type="InterPro" id="IPR011060">
    <property type="entry name" value="RibuloseP-bd_barrel"/>
</dbReference>
<evidence type="ECO:0000256" key="6">
    <source>
        <dbReference type="ARBA" id="ARBA00022822"/>
    </source>
</evidence>
<dbReference type="SUPFAM" id="SSF51366">
    <property type="entry name" value="Ribulose-phoshate binding barrel"/>
    <property type="match status" value="1"/>
</dbReference>
<evidence type="ECO:0000259" key="10">
    <source>
        <dbReference type="Pfam" id="PF00697"/>
    </source>
</evidence>
<dbReference type="EC" id="5.3.1.24" evidence="3 9"/>
<organism evidence="11 12">
    <name type="scientific">Salegentibacter holothuriorum</name>
    <dbReference type="NCBI Taxonomy" id="241145"/>
    <lineage>
        <taxon>Bacteria</taxon>
        <taxon>Pseudomonadati</taxon>
        <taxon>Bacteroidota</taxon>
        <taxon>Flavobacteriia</taxon>
        <taxon>Flavobacteriales</taxon>
        <taxon>Flavobacteriaceae</taxon>
        <taxon>Salegentibacter</taxon>
    </lineage>
</organism>
<evidence type="ECO:0000313" key="12">
    <source>
        <dbReference type="Proteomes" id="UP000190230"/>
    </source>
</evidence>
<dbReference type="HAMAP" id="MF_00135">
    <property type="entry name" value="PRAI"/>
    <property type="match status" value="1"/>
</dbReference>
<keyword evidence="12" id="KW-1185">Reference proteome</keyword>
<dbReference type="Gene3D" id="3.20.20.70">
    <property type="entry name" value="Aldolase class I"/>
    <property type="match status" value="1"/>
</dbReference>
<dbReference type="AlphaFoldDB" id="A0A1T5D6T7"/>
<keyword evidence="6 9" id="KW-0822">Tryptophan biosynthesis</keyword>
<keyword evidence="8 9" id="KW-0413">Isomerase</keyword>
<evidence type="ECO:0000256" key="9">
    <source>
        <dbReference type="HAMAP-Rule" id="MF_00135"/>
    </source>
</evidence>
<dbReference type="UniPathway" id="UPA00035">
    <property type="reaction ID" value="UER00042"/>
</dbReference>